<dbReference type="EMBL" id="FN595752">
    <property type="protein sequence ID" value="CCB51068.1"/>
    <property type="molecule type" value="Genomic_DNA"/>
</dbReference>
<dbReference type="eggNOG" id="ENOG502QSPI">
    <property type="taxonomic scope" value="Eukaryota"/>
</dbReference>
<dbReference type="InParanoid" id="F6HF81"/>
<evidence type="ECO:0000256" key="2">
    <source>
        <dbReference type="SAM" id="Phobius"/>
    </source>
</evidence>
<dbReference type="ExpressionAtlas" id="F6HF81">
    <property type="expression patterns" value="baseline and differential"/>
</dbReference>
<dbReference type="PANTHER" id="PTHR46872">
    <property type="entry name" value="DNA BINDING PROTEIN"/>
    <property type="match status" value="1"/>
</dbReference>
<dbReference type="PANTHER" id="PTHR46872:SF5">
    <property type="entry name" value="MYB-LIKE DOMAIN-CONTAINING PROTEIN"/>
    <property type="match status" value="1"/>
</dbReference>
<gene>
    <name evidence="3" type="ordered locus">VIT_01s0011g00700</name>
</gene>
<dbReference type="Proteomes" id="UP000009183">
    <property type="component" value="Chromosome 1"/>
</dbReference>
<dbReference type="GO" id="GO:0000118">
    <property type="term" value="C:histone deacetylase complex"/>
    <property type="evidence" value="ECO:0000318"/>
    <property type="project" value="GO_Central"/>
</dbReference>
<evidence type="ECO:0000313" key="4">
    <source>
        <dbReference type="Proteomes" id="UP000009183"/>
    </source>
</evidence>
<feature type="compositionally biased region" description="Acidic residues" evidence="1">
    <location>
        <begin position="460"/>
        <end position="487"/>
    </location>
</feature>
<accession>F6HF81</accession>
<keyword evidence="2" id="KW-0812">Transmembrane</keyword>
<evidence type="ECO:0000256" key="1">
    <source>
        <dbReference type="SAM" id="MobiDB-lite"/>
    </source>
</evidence>
<dbReference type="AlphaFoldDB" id="F6HF81"/>
<dbReference type="PaxDb" id="29760-VIT_01s0011g00700.t01"/>
<protein>
    <recommendedName>
        <fullName evidence="5">AT-rich interactive domain-containing protein 2</fullName>
    </recommendedName>
</protein>
<evidence type="ECO:0008006" key="5">
    <source>
        <dbReference type="Google" id="ProtNLM"/>
    </source>
</evidence>
<feature type="transmembrane region" description="Helical" evidence="2">
    <location>
        <begin position="46"/>
        <end position="67"/>
    </location>
</feature>
<dbReference type="CDD" id="cd00167">
    <property type="entry name" value="SANT"/>
    <property type="match status" value="1"/>
</dbReference>
<feature type="compositionally biased region" description="Basic and acidic residues" evidence="1">
    <location>
        <begin position="492"/>
        <end position="503"/>
    </location>
</feature>
<proteinExistence type="predicted"/>
<dbReference type="InterPro" id="IPR001005">
    <property type="entry name" value="SANT/Myb"/>
</dbReference>
<keyword evidence="2" id="KW-1133">Transmembrane helix</keyword>
<organism evidence="3 4">
    <name type="scientific">Vitis vinifera</name>
    <name type="common">Grape</name>
    <dbReference type="NCBI Taxonomy" id="29760"/>
    <lineage>
        <taxon>Eukaryota</taxon>
        <taxon>Viridiplantae</taxon>
        <taxon>Streptophyta</taxon>
        <taxon>Embryophyta</taxon>
        <taxon>Tracheophyta</taxon>
        <taxon>Spermatophyta</taxon>
        <taxon>Magnoliopsida</taxon>
        <taxon>eudicotyledons</taxon>
        <taxon>Gunneridae</taxon>
        <taxon>Pentapetalae</taxon>
        <taxon>rosids</taxon>
        <taxon>Vitales</taxon>
        <taxon>Vitaceae</taxon>
        <taxon>Viteae</taxon>
        <taxon>Vitis</taxon>
    </lineage>
</organism>
<sequence>MYTKSTNRIFTLQGLPFSYPLSIKVRFCSVSNLRSQSLDRLDPWCIWHRISLYFVTLSYLVQILLIFKICRALGFRGVQTLIRYKFLRVLVKMGLKRSFENEEFQELPFKNMKCVESRDKLASFGEIVPCKDAPQKPDISDECSFYKFQCGTEGVENGVSVLDDKGFEISAPLSCNGSSEEDGRSVAAAYSSLSPEYFESYLPRRTVAQFEDIYSSLLDCSPRRQVPVGPDHQANVPVWSLQKVKNRLDKLETSNRYISSSQSMVSDQTVDGENEERWMGTCVIPMPEENLSAENGVKTGDGRTDCGCLDNDSIRCVRQHVMEAREKLRKTLGQEKFMELGFCDMGEEVALKWHEEEEQAFHEVVFSHPASLGQNFWEHLSATFSYRAKQELVSYYFNVFMLRQRAAQNRSNFLYIDSDDDEWHGNNRSLNEVGTAEEEDDSGIESLSDQHNHAYHEEEPHEEDDDDDDDDDDDEEDDDKDDSDFDGDGGFGDDKQGATKEDGMVHNGKLLDYNMFDPVARNMDKVPDSNGEDFSVQDDSCMSFECQPNVANPCAPSDPEASVQESGARITQQKSFHGDDDGSSTRVDPGYLLEPSETKVWDGRYWTGSINGVDLLPTCNMIEEIFGLGTPNSKTKDDKSIS</sequence>
<feature type="region of interest" description="Disordered" evidence="1">
    <location>
        <begin position="451"/>
        <end position="503"/>
    </location>
</feature>
<feature type="region of interest" description="Disordered" evidence="1">
    <location>
        <begin position="552"/>
        <end position="591"/>
    </location>
</feature>
<keyword evidence="2" id="KW-0472">Membrane</keyword>
<dbReference type="HOGENOM" id="CLU_031921_1_0_1"/>
<evidence type="ECO:0000313" key="3">
    <source>
        <dbReference type="EMBL" id="CCB51068.1"/>
    </source>
</evidence>
<name>F6HF81_VITVI</name>
<keyword evidence="4" id="KW-1185">Reference proteome</keyword>
<feature type="compositionally biased region" description="Polar residues" evidence="1">
    <location>
        <begin position="563"/>
        <end position="575"/>
    </location>
</feature>
<dbReference type="FunCoup" id="F6HF81">
    <property type="interactions" value="1152"/>
</dbReference>
<reference evidence="4" key="1">
    <citation type="journal article" date="2007" name="Nature">
        <title>The grapevine genome sequence suggests ancestral hexaploidization in major angiosperm phyla.</title>
        <authorList>
            <consortium name="The French-Italian Public Consortium for Grapevine Genome Characterization."/>
            <person name="Jaillon O."/>
            <person name="Aury J.-M."/>
            <person name="Noel B."/>
            <person name="Policriti A."/>
            <person name="Clepet C."/>
            <person name="Casagrande A."/>
            <person name="Choisne N."/>
            <person name="Aubourg S."/>
            <person name="Vitulo N."/>
            <person name="Jubin C."/>
            <person name="Vezzi A."/>
            <person name="Legeai F."/>
            <person name="Hugueney P."/>
            <person name="Dasilva C."/>
            <person name="Horner D."/>
            <person name="Mica E."/>
            <person name="Jublot D."/>
            <person name="Poulain J."/>
            <person name="Bruyere C."/>
            <person name="Billault A."/>
            <person name="Segurens B."/>
            <person name="Gouyvenoux M."/>
            <person name="Ugarte E."/>
            <person name="Cattonaro F."/>
            <person name="Anthouard V."/>
            <person name="Vico V."/>
            <person name="Del Fabbro C."/>
            <person name="Alaux M."/>
            <person name="Di Gaspero G."/>
            <person name="Dumas V."/>
            <person name="Felice N."/>
            <person name="Paillard S."/>
            <person name="Juman I."/>
            <person name="Moroldo M."/>
            <person name="Scalabrin S."/>
            <person name="Canaguier A."/>
            <person name="Le Clainche I."/>
            <person name="Malacrida G."/>
            <person name="Durand E."/>
            <person name="Pesole G."/>
            <person name="Laucou V."/>
            <person name="Chatelet P."/>
            <person name="Merdinoglu D."/>
            <person name="Delledonne M."/>
            <person name="Pezzotti M."/>
            <person name="Lecharny A."/>
            <person name="Scarpelli C."/>
            <person name="Artiguenave F."/>
            <person name="Pe M.E."/>
            <person name="Valle G."/>
            <person name="Morgante M."/>
            <person name="Caboche M."/>
            <person name="Adam-Blondon A.-F."/>
            <person name="Weissenbach J."/>
            <person name="Quetier F."/>
            <person name="Wincker P."/>
        </authorList>
    </citation>
    <scope>NUCLEOTIDE SEQUENCE [LARGE SCALE GENOMIC DNA]</scope>
    <source>
        <strain evidence="4">cv. Pinot noir / PN40024</strain>
    </source>
</reference>